<name>A0ABU7L4V5_9NOCA</name>
<dbReference type="InterPro" id="IPR029058">
    <property type="entry name" value="AB_hydrolase_fold"/>
</dbReference>
<keyword evidence="1" id="KW-0378">Hydrolase</keyword>
<dbReference type="EMBL" id="JAUTXY010000001">
    <property type="protein sequence ID" value="MEE2056324.1"/>
    <property type="molecule type" value="Genomic_DNA"/>
</dbReference>
<gene>
    <name evidence="1" type="ORF">Q7514_02140</name>
</gene>
<evidence type="ECO:0000313" key="1">
    <source>
        <dbReference type="EMBL" id="MEE2056324.1"/>
    </source>
</evidence>
<proteinExistence type="predicted"/>
<dbReference type="RefSeq" id="WP_330131612.1">
    <property type="nucleotide sequence ID" value="NZ_JAUTXY010000001.1"/>
</dbReference>
<protein>
    <submittedName>
        <fullName evidence="1">Alpha/beta hydrolase</fullName>
    </submittedName>
</protein>
<organism evidence="1 2">
    <name type="scientific">Rhodococcus artemisiae</name>
    <dbReference type="NCBI Taxonomy" id="714159"/>
    <lineage>
        <taxon>Bacteria</taxon>
        <taxon>Bacillati</taxon>
        <taxon>Actinomycetota</taxon>
        <taxon>Actinomycetes</taxon>
        <taxon>Mycobacteriales</taxon>
        <taxon>Nocardiaceae</taxon>
        <taxon>Rhodococcus</taxon>
    </lineage>
</organism>
<keyword evidence="2" id="KW-1185">Reference proteome</keyword>
<evidence type="ECO:0000313" key="2">
    <source>
        <dbReference type="Proteomes" id="UP001336020"/>
    </source>
</evidence>
<sequence>MTRDSATAPFDTAVSAVVLPGTGSDARFAHDAFAVPLQGRGIATVAVEPDPRGVVASYSEAMDRAALDGPILVGGVSIGAAVALQWAALHPELTVGVLAALPAWTGGPDDSPAAASARWTASQLRAHGLESVTAAMVESSPSWLGATLSRSWRSQWPDLPEALEEAAGYRALDLTELRSVTVPVGVTAAVDDAVHPLGVGRGWVTALPFASLTTVTLDDIGADPSVLGEGCMGALDLATRAKRAIASR</sequence>
<accession>A0ABU7L4V5</accession>
<dbReference type="GO" id="GO:0016787">
    <property type="term" value="F:hydrolase activity"/>
    <property type="evidence" value="ECO:0007669"/>
    <property type="project" value="UniProtKB-KW"/>
</dbReference>
<dbReference type="Gene3D" id="3.40.50.1820">
    <property type="entry name" value="alpha/beta hydrolase"/>
    <property type="match status" value="1"/>
</dbReference>
<dbReference type="SUPFAM" id="SSF53474">
    <property type="entry name" value="alpha/beta-Hydrolases"/>
    <property type="match status" value="1"/>
</dbReference>
<dbReference type="Proteomes" id="UP001336020">
    <property type="component" value="Unassembled WGS sequence"/>
</dbReference>
<comment type="caution">
    <text evidence="1">The sequence shown here is derived from an EMBL/GenBank/DDBJ whole genome shotgun (WGS) entry which is preliminary data.</text>
</comment>
<reference evidence="1 2" key="1">
    <citation type="submission" date="2023-07" db="EMBL/GenBank/DDBJ databases">
        <authorList>
            <person name="Girao M."/>
            <person name="Carvalho M.F."/>
        </authorList>
    </citation>
    <scope>NUCLEOTIDE SEQUENCE [LARGE SCALE GENOMIC DNA]</scope>
    <source>
        <strain evidence="1 2">YIM65754</strain>
    </source>
</reference>